<evidence type="ECO:0000256" key="2">
    <source>
        <dbReference type="SAM" id="MobiDB-lite"/>
    </source>
</evidence>
<dbReference type="EMBL" id="BK016193">
    <property type="protein sequence ID" value="DAG01476.1"/>
    <property type="molecule type" value="Genomic_DNA"/>
</dbReference>
<feature type="coiled-coil region" evidence="1">
    <location>
        <begin position="2051"/>
        <end position="2078"/>
    </location>
</feature>
<feature type="domain" description="ART-PolyVal-like" evidence="3">
    <location>
        <begin position="1577"/>
        <end position="1783"/>
    </location>
</feature>
<evidence type="ECO:0000256" key="1">
    <source>
        <dbReference type="SAM" id="Coils"/>
    </source>
</evidence>
<feature type="compositionally biased region" description="Polar residues" evidence="2">
    <location>
        <begin position="1534"/>
        <end position="1543"/>
    </location>
</feature>
<keyword evidence="1" id="KW-0175">Coiled coil</keyword>
<evidence type="ECO:0000313" key="4">
    <source>
        <dbReference type="EMBL" id="DAG01476.1"/>
    </source>
</evidence>
<evidence type="ECO:0000259" key="3">
    <source>
        <dbReference type="Pfam" id="PF18760"/>
    </source>
</evidence>
<feature type="coiled-coil region" evidence="1">
    <location>
        <begin position="918"/>
        <end position="945"/>
    </location>
</feature>
<feature type="region of interest" description="Disordered" evidence="2">
    <location>
        <begin position="1527"/>
        <end position="1565"/>
    </location>
</feature>
<name>A0A8S5V458_9CAUD</name>
<sequence length="3174" mass="362195">MSGISLEQYREAEKRNRVIEANEFFASASTVGKNITDTLNNGGGNGNIGKQRIQSANLLKQAQRMRKMYANEGNKKMVKNIDLATNYLNNVNSHLDSVLSPETTIKEAFSDVTPTIPTQNNKTLNKFQKINYNIYNQNRNLSFDELNDKQAQYKREGKPEIYNQILEGLKSEKATDNDYKNAVETAKSRIKELDTRDDEGSRAYKQYMKMQNDNSAHGRYAKENLKRNHENSDGWKRAAEIDKYNDIINKYGDYAKYGKTNTEVWKQSVDGMSYKDKTDYINKLKTNEYEEQLQNTISKYPSGKDYINSLAGDEKPTAQGFLTWMEDNNRGFYSEQRGYEKNTNSNHMDVSTARNNLLNLDKKVKQWEKNSEERNNQIEYLDKYAKSTIQDNYEDYKALYDEYENKFDNSKSQSEQQDLALDFQKNYNQKYMELKQEHNYNLLDDQDKTELNRIVTSGADDTTLYDNLKKKYGFNNNEADAVVGYAEAKNNEEIAKQQQEEYREFGRKHPVTGTITSVPMSLTGGIGAVSNTWDRLKQAFGSERAIDWNNAPNRVSKNTQELREGVKDDINNELGNFVYDAFASTLDSAATIPLNMLVPGATTILLGSSAASSAMIDAHDKGASDSNAIMTGVGAGIFEGLFEKVSLDKLIDVSKNMTKKGLKNVLKGVAKSSMIEGSEEGFTEFANILWDSAVNGDLSDYGIALQQYMEQGMSESEAKKQTDKDMAKRIAMNVGGGMLGGLFFSMPAAGYGHVRNKANFEITNKGENIIKHNKNTELKEYIEDNYDKSSEVYQLMKNIDFESPEEVGYLSNAVELNEYQNSVQKFDEVMVPAVESRLRELKVPENEAKDLAVKTVENIGSKKDIDAGEYKEAYEQVKRDIKAKNSGVSVEWLDNVDLTGQAEHIDKMKKIAGLSEGKSLKTEKQQEVQKQQEQLENNVNENVAEKMNEGRVVENGKASLVSDEDTKFNILSLAVGTDGRTKVNTDTRQTYDIDDVIVDRKTAELSEFANQFEGKDRQKFFRSYEENRNLSPAKFAMYYNEAYRYGNENLGIESALKNQRLTNVLNTDAIARAFDSGKAEYKQKIEQSRVITNNNNKGKVVFDNVAPEMLNDTQRAAVDLANTLSDVTGVTYEFFESKKNENGKYQGENGSYNRKENKIRIDINAGMISSTEGNNLMVVTLAHELTHYAENLAPAEYANLQEFVFNKLSKESGKSIEQLIADEIKKNGGKISEDVAKSELVARGCEAMLTDGESIKALAKQDAGLFAKIKTKIDQFCNKIIKACKEILNSDGSIKDSAISKEAQMMQKYAQDLRELWSSAVKSAGESNTFEGADTTSMLLKDRNKYPYNMQTVIQDYIDSVDEKIKKDYEDVVNGNVKFKRNYINDVSEKQANDFNRLTGIDVRGYTNNINTNAYVHINQRHGAEGVRDTTMSKSEDVARMKYVIENYDNAELVTKKGGETDYSIEFRDKKDRPAKMVKLSKKINGVYYVVITSADNKFKKLWVVSSYIEKGVTQALDVQAPRSDVRNALASPPNESISQNNKNDNDILKQDRNTDSEGNKLTKEQQEYFKDSKVRDEKGNLKVMYHQTGADFTVFNSNKEVAGKYDSELPTGYFLKTDSRDISVGGNKQMKVYANITNPLTFNNRDEAVHYWKKEIPEYKSTYNTIKEIDNEYQKKYENAWEQSMNDYKETWNAMKRGEITEEEFNKRTTAQDKEDEILQEWEDKVNVQKRKAKELINDFIKEKGIDGIIVKNDVGSNQRSVESYIAFNSNQIKNVTNEAPTSNEDIRYQVRQDADGRDYVEISEDILEGVKEDDYESVTKKVLTSIFKSGIENKNNIFTMNKNDKNEFVRNKTMTYYLHNDNQMRLDKLRLSKNALEIIDNAKNWKNVEKKYTNTNNKHLVDFAYGYLNVSVLGNDYKVKVVMGADKFGNIHLYDIADMTPTKINGRTNTTVHSIKGASMFNGSSEDNISKSEMDVNKILKQDRNTDSSREILATALESTIKNDTERQYIKNYRDNIDKLYDLDKKLDVVNGALKEMYFMPGNKPTSTIKDLQKQANGIRIQMKRYENNLLKLESTKTLKNFVERENKAAATKQRHIDAQRLKEYRTKQNERFDRMQKRYQDAAKQKVENRKRIEARNKVIKRVDKLNKWLEKPNNKKYIPAKFMNGTVNLLQGLNQDVMNVAQRLDEVRSEMAGYTKVPQNIVNEYTELFEKNKQLKERTEALSKFYKAIETDPDYAGNYSQTVMEQIDKMKETVKDKPIGAMNVRELNVVKDTIDLLTNEITKWNETLDTKFIDGEENEMNIKEISDKAYKELVQRQKVSDNVVQSFINSQLSPTRFFKRIGGYAKNGVWEQLGEMLNDGQRDKLRYEQGAATIFDKVTSNRTDKNNQKNLARLKKEKVDIGLVDENGKPVEITKGMMLSVYKHLLNEENLRHAMYGGFTIPEFKDYYKGNRSKSYAQNKTRALGVSTELAQLGQKIQKAYDQGATDVEIAELENGHEEIIERGKMQMAKIKNTIEEIIQGDEYLKKWIDCSSEYFDKYSKDAINEVTMKRYSMKKAGVDNYFPIHTDSNYLAKGKEGKGSRAVNLENSGFMQDRVKSTKPIYLEDITNVVNDSISGTGTYVGFLIPQYNYNRILGYTTDGYKTNIKNALELRLGQQATNYLSNLEKDLFGGRSGDGSWSSRIMSKARGKVAQSALTLNIPVTAGQAASYFTAAPTVGWKNLAKAFAKGGKHGLVISSADRELINKYSPLLWYRNLGNVSQDIHDAKNADGVYNKINDKTNGYLFGWIQKADVATVGRLWYAAQYYVDDNFKDLEKGSDEYYKQTAKVFNKIVEETQPNYTVMQRPGVLRSQNEMVKALTMFSTQRMQNYNILFDSIATARRYRQDFKNGLNGVTAEDVKQANRTARRAVTSQIVSAAVLGIMKTAAALMLLQWKNFGDDENEFRKENVLKYGLDQFYSNVAGTIVGGSELYSFVSSIVNKSAYYGISLTGFDAITEFVSEIQDYALRLRTDEVSAKDTEKLIRNFSVVMGIPYAQAKKIYEGTTGWTKYTVSKLQGENRDLTEFAQTNEVTMTNSVKKIIKQTDFDKKTFDKIMKQQEESVKIKHPEYSKKEVDKTTRSRMRSRFTKELKEKYKANEMSKAEVIRQLKRTGLYTGQSSPYKTLKRWNKE</sequence>
<feature type="compositionally biased region" description="Basic and acidic residues" evidence="2">
    <location>
        <begin position="1544"/>
        <end position="1565"/>
    </location>
</feature>
<accession>A0A8S5V458</accession>
<protein>
    <submittedName>
        <fullName evidence="4">PolyVal ADP-Ribosyltransferase</fullName>
    </submittedName>
</protein>
<reference evidence="4" key="1">
    <citation type="journal article" date="2021" name="Proc. Natl. Acad. Sci. U.S.A.">
        <title>A Catalog of Tens of Thousands of Viruses from Human Metagenomes Reveals Hidden Associations with Chronic Diseases.</title>
        <authorList>
            <person name="Tisza M.J."/>
            <person name="Buck C.B."/>
        </authorList>
    </citation>
    <scope>NUCLEOTIDE SEQUENCE</scope>
    <source>
        <strain evidence="4">Ct8iP21</strain>
    </source>
</reference>
<dbReference type="Pfam" id="PF18760">
    <property type="entry name" value="ART-PolyVal"/>
    <property type="match status" value="1"/>
</dbReference>
<proteinExistence type="predicted"/>
<organism evidence="4">
    <name type="scientific">Myoviridae sp. ct8iP21</name>
    <dbReference type="NCBI Taxonomy" id="2825041"/>
    <lineage>
        <taxon>Viruses</taxon>
        <taxon>Duplodnaviria</taxon>
        <taxon>Heunggongvirae</taxon>
        <taxon>Uroviricota</taxon>
        <taxon>Caudoviricetes</taxon>
    </lineage>
</organism>
<dbReference type="InterPro" id="IPR049522">
    <property type="entry name" value="ART-PolyVal_dom"/>
</dbReference>
<feature type="coiled-coil region" evidence="1">
    <location>
        <begin position="350"/>
        <end position="413"/>
    </location>
</feature>